<feature type="non-terminal residue" evidence="1">
    <location>
        <position position="205"/>
    </location>
</feature>
<dbReference type="OrthoDB" id="10490444at2759"/>
<name>A0A1R1XLR8_9FUNG</name>
<proteinExistence type="predicted"/>
<dbReference type="EMBL" id="LSSM01004204">
    <property type="protein sequence ID" value="OMJ15567.1"/>
    <property type="molecule type" value="Genomic_DNA"/>
</dbReference>
<gene>
    <name evidence="1" type="ORF">AYI69_g8142</name>
</gene>
<dbReference type="Proteomes" id="UP000187429">
    <property type="component" value="Unassembled WGS sequence"/>
</dbReference>
<keyword evidence="2" id="KW-1185">Reference proteome</keyword>
<evidence type="ECO:0000313" key="2">
    <source>
        <dbReference type="Proteomes" id="UP000187429"/>
    </source>
</evidence>
<reference evidence="2" key="1">
    <citation type="submission" date="2017-01" db="EMBL/GenBank/DDBJ databases">
        <authorList>
            <person name="Wang Y."/>
            <person name="White M."/>
            <person name="Kvist S."/>
            <person name="Moncalvo J.-M."/>
        </authorList>
    </citation>
    <scope>NUCLEOTIDE SEQUENCE [LARGE SCALE GENOMIC DNA]</scope>
    <source>
        <strain evidence="2">ID-206-W2</strain>
    </source>
</reference>
<protein>
    <submittedName>
        <fullName evidence="1">Uncharacterized protein</fullName>
    </submittedName>
</protein>
<evidence type="ECO:0000313" key="1">
    <source>
        <dbReference type="EMBL" id="OMJ15567.1"/>
    </source>
</evidence>
<comment type="caution">
    <text evidence="1">The sequence shown here is derived from an EMBL/GenBank/DDBJ whole genome shotgun (WGS) entry which is preliminary data.</text>
</comment>
<sequence length="205" mass="23089">MLSLSSFFSQSRRIGGPMFVEYGPGVSQAPRAWVQNQVGEISNYSIKVHNPPGYDNQFPRDDTEGTFAQGQGPPKGSCKDFESGINDIEMPFQLYRKSTSDVDSITAWPINVEETIRVEEQMSFEDEFMDIDCYTDRAGSPESVILGTKIEGMERTILPSREFGAGSLYRCQRHCMGDSSWLSILLRSMEFYGSVDAYQLERIAD</sequence>
<accession>A0A1R1XLR8</accession>
<organism evidence="1 2">
    <name type="scientific">Smittium culicis</name>
    <dbReference type="NCBI Taxonomy" id="133412"/>
    <lineage>
        <taxon>Eukaryota</taxon>
        <taxon>Fungi</taxon>
        <taxon>Fungi incertae sedis</taxon>
        <taxon>Zoopagomycota</taxon>
        <taxon>Kickxellomycotina</taxon>
        <taxon>Harpellomycetes</taxon>
        <taxon>Harpellales</taxon>
        <taxon>Legeriomycetaceae</taxon>
        <taxon>Smittium</taxon>
    </lineage>
</organism>
<dbReference type="AlphaFoldDB" id="A0A1R1XLR8"/>